<evidence type="ECO:0000256" key="9">
    <source>
        <dbReference type="ARBA" id="ARBA00023180"/>
    </source>
</evidence>
<sequence>MVTRVKSHAVQTNSCCAVFSAWIHGDPRKVIYPTDSHGQFCGHKDTPNANKAILFYFNMLKCANPAVLINLQCPTTQLCVSKCPDRFSTLLDAWETNNWEYYKQFCKPGFKISSKVRDRGYLLNAKEVGMKIFEDYANSWKWILIFVLPCCILSCLLFFLSVSLCLPGIWHCYWEYSSLSGKPGTNITISDIGFHTDLSIFLQLRQTWLIFMICLSVIEAIIVVILIFLRTRLRIAIALLKEGSRAISYIMSTLLYPIITFLLLAICIAYWVVTALYPSNCWFIAELFSFKEFCCIHPVCSSLNTTSSVFVLCPGSQCMFAFYGGESVYHRNILVLHVCNLFVFLWLVNFTMALGQCALAGAFASYYWALKKPNDIPACPLYSSFSRAIRYHTGSLAFGSLILSVVQMIRIVLEYLDHKLKGSQNACTRFMLCCLKCCFWCLEHVIRFINRNAYIMIAIYGKNFCTSSNDAFFLLMRNVIRVAVLDKVTDFLLFLGKLLISGSVGVLAFFFFTHKIPVIQQETPSLNYCWVPLLTVIFGSYMIAHGFLNVYAMCVDTLFLCFCEDLERNDGSSSRPYYMSPGLHKILRKGEEGAKLCTAS</sequence>
<reference evidence="13" key="1">
    <citation type="submission" date="2025-08" db="UniProtKB">
        <authorList>
            <consortium name="Ensembl"/>
        </authorList>
    </citation>
    <scope>IDENTIFICATION</scope>
</reference>
<feature type="transmembrane region" description="Helical" evidence="12">
    <location>
        <begin position="491"/>
        <end position="513"/>
    </location>
</feature>
<evidence type="ECO:0000256" key="11">
    <source>
        <dbReference type="ARBA" id="ARBA00037726"/>
    </source>
</evidence>
<feature type="transmembrane region" description="Helical" evidence="12">
    <location>
        <begin position="389"/>
        <end position="413"/>
    </location>
</feature>
<reference evidence="13" key="2">
    <citation type="submission" date="2025-09" db="UniProtKB">
        <authorList>
            <consortium name="Ensembl"/>
        </authorList>
    </citation>
    <scope>IDENTIFICATION</scope>
</reference>
<dbReference type="InterPro" id="IPR007603">
    <property type="entry name" value="Choline_transptr-like"/>
</dbReference>
<accession>A0A8D0AAT9</accession>
<keyword evidence="9" id="KW-0325">Glycoprotein</keyword>
<dbReference type="AlphaFoldDB" id="A0A8D0AAT9"/>
<proteinExistence type="inferred from homology"/>
<evidence type="ECO:0000256" key="12">
    <source>
        <dbReference type="RuleBase" id="RU368066"/>
    </source>
</evidence>
<keyword evidence="14" id="KW-1185">Reference proteome</keyword>
<dbReference type="Pfam" id="PF04515">
    <property type="entry name" value="Choline_transpo"/>
    <property type="match status" value="1"/>
</dbReference>
<keyword evidence="8 12" id="KW-0472">Membrane</keyword>
<comment type="similarity">
    <text evidence="2 12">Belongs to the CTL (choline transporter-like) family.</text>
</comment>
<evidence type="ECO:0000256" key="8">
    <source>
        <dbReference type="ARBA" id="ARBA00023136"/>
    </source>
</evidence>
<organism evidence="13 14">
    <name type="scientific">Sander lucioperca</name>
    <name type="common">Pike-perch</name>
    <name type="synonym">Perca lucioperca</name>
    <dbReference type="NCBI Taxonomy" id="283035"/>
    <lineage>
        <taxon>Eukaryota</taxon>
        <taxon>Metazoa</taxon>
        <taxon>Chordata</taxon>
        <taxon>Craniata</taxon>
        <taxon>Vertebrata</taxon>
        <taxon>Euteleostomi</taxon>
        <taxon>Actinopterygii</taxon>
        <taxon>Neopterygii</taxon>
        <taxon>Teleostei</taxon>
        <taxon>Neoteleostei</taxon>
        <taxon>Acanthomorphata</taxon>
        <taxon>Eupercaria</taxon>
        <taxon>Perciformes</taxon>
        <taxon>Percoidei</taxon>
        <taxon>Percidae</taxon>
        <taxon>Luciopercinae</taxon>
        <taxon>Sander</taxon>
    </lineage>
</organism>
<evidence type="ECO:0000256" key="2">
    <source>
        <dbReference type="ARBA" id="ARBA00007168"/>
    </source>
</evidence>
<keyword evidence="5" id="KW-1003">Cell membrane</keyword>
<name>A0A8D0AAT9_SANLU</name>
<evidence type="ECO:0000313" key="14">
    <source>
        <dbReference type="Proteomes" id="UP000694568"/>
    </source>
</evidence>
<evidence type="ECO:0000256" key="4">
    <source>
        <dbReference type="ARBA" id="ARBA00022449"/>
    </source>
</evidence>
<keyword evidence="7 12" id="KW-1133">Transmembrane helix</keyword>
<feature type="transmembrane region" description="Helical" evidence="12">
    <location>
        <begin position="208"/>
        <end position="229"/>
    </location>
</feature>
<comment type="function">
    <text evidence="11">Choline/H+ antiporter.</text>
</comment>
<evidence type="ECO:0000256" key="6">
    <source>
        <dbReference type="ARBA" id="ARBA00022692"/>
    </source>
</evidence>
<dbReference type="GeneTree" id="ENSGT00940000156600"/>
<keyword evidence="6 12" id="KW-0812">Transmembrane</keyword>
<dbReference type="GO" id="GO:0005886">
    <property type="term" value="C:plasma membrane"/>
    <property type="evidence" value="ECO:0007669"/>
    <property type="project" value="UniProtKB-SubCell"/>
</dbReference>
<protein>
    <recommendedName>
        <fullName evidence="12">Choline transporter-like protein</fullName>
    </recommendedName>
</protein>
<evidence type="ECO:0000256" key="3">
    <source>
        <dbReference type="ARBA" id="ARBA00022448"/>
    </source>
</evidence>
<feature type="transmembrane region" description="Helical" evidence="12">
    <location>
        <begin position="309"/>
        <end position="329"/>
    </location>
</feature>
<dbReference type="PANTHER" id="PTHR12385">
    <property type="entry name" value="CHOLINE TRANSPORTER-LIKE (SLC FAMILY 44)"/>
    <property type="match status" value="1"/>
</dbReference>
<dbReference type="GO" id="GO:0015297">
    <property type="term" value="F:antiporter activity"/>
    <property type="evidence" value="ECO:0007669"/>
    <property type="project" value="UniProtKB-KW"/>
</dbReference>
<dbReference type="PANTHER" id="PTHR12385:SF42">
    <property type="entry name" value="CHOLINE TRANSPORTER-LIKE PROTEIN 5"/>
    <property type="match status" value="1"/>
</dbReference>
<feature type="transmembrane region" description="Helical" evidence="12">
    <location>
        <begin position="525"/>
        <end position="544"/>
    </location>
</feature>
<feature type="transmembrane region" description="Helical" evidence="12">
    <location>
        <begin position="142"/>
        <end position="170"/>
    </location>
</feature>
<comment type="function">
    <text evidence="12">Choline transporter.</text>
</comment>
<evidence type="ECO:0000256" key="10">
    <source>
        <dbReference type="ARBA" id="ARBA00035093"/>
    </source>
</evidence>
<evidence type="ECO:0000256" key="5">
    <source>
        <dbReference type="ARBA" id="ARBA00022475"/>
    </source>
</evidence>
<dbReference type="Ensembl" id="ENSSLUT00000050900.1">
    <property type="protein sequence ID" value="ENSSLUP00000049430.1"/>
    <property type="gene ID" value="ENSSLUG00000020525.1"/>
</dbReference>
<gene>
    <name evidence="13" type="primary">slc44a5b</name>
</gene>
<comment type="catalytic activity">
    <reaction evidence="10">
        <text>choline(out) + n H(+)(in) = choline(in) + n H(+)(out)</text>
        <dbReference type="Rhea" id="RHEA:75463"/>
        <dbReference type="ChEBI" id="CHEBI:15354"/>
        <dbReference type="ChEBI" id="CHEBI:15378"/>
    </reaction>
</comment>
<dbReference type="Proteomes" id="UP000694568">
    <property type="component" value="Unplaced"/>
</dbReference>
<evidence type="ECO:0000256" key="7">
    <source>
        <dbReference type="ARBA" id="ARBA00022989"/>
    </source>
</evidence>
<keyword evidence="4" id="KW-0050">Antiport</keyword>
<evidence type="ECO:0000313" key="13">
    <source>
        <dbReference type="Ensembl" id="ENSSLUP00000049430.1"/>
    </source>
</evidence>
<feature type="transmembrane region" description="Helical" evidence="12">
    <location>
        <begin position="341"/>
        <end position="369"/>
    </location>
</feature>
<evidence type="ECO:0000256" key="1">
    <source>
        <dbReference type="ARBA" id="ARBA00004651"/>
    </source>
</evidence>
<feature type="transmembrane region" description="Helical" evidence="12">
    <location>
        <begin position="249"/>
        <end position="273"/>
    </location>
</feature>
<keyword evidence="3" id="KW-0813">Transport</keyword>
<comment type="subcellular location">
    <subcellularLocation>
        <location evidence="1 12">Cell membrane</location>
        <topology evidence="1 12">Multi-pass membrane protein</topology>
    </subcellularLocation>
</comment>